<feature type="non-terminal residue" evidence="2">
    <location>
        <position position="35"/>
    </location>
</feature>
<sequence>MIARLVELSVRNRFLMVFLFAAVAAFGFYNLTKLP</sequence>
<protein>
    <submittedName>
        <fullName evidence="2">Uncharacterized protein</fullName>
    </submittedName>
</protein>
<keyword evidence="1" id="KW-1133">Transmembrane helix</keyword>
<dbReference type="EMBL" id="UOEF01000113">
    <property type="protein sequence ID" value="VAV90892.1"/>
    <property type="molecule type" value="Genomic_DNA"/>
</dbReference>
<organism evidence="2">
    <name type="scientific">hydrothermal vent metagenome</name>
    <dbReference type="NCBI Taxonomy" id="652676"/>
    <lineage>
        <taxon>unclassified sequences</taxon>
        <taxon>metagenomes</taxon>
        <taxon>ecological metagenomes</taxon>
    </lineage>
</organism>
<proteinExistence type="predicted"/>
<keyword evidence="1" id="KW-0472">Membrane</keyword>
<reference evidence="2" key="1">
    <citation type="submission" date="2018-06" db="EMBL/GenBank/DDBJ databases">
        <authorList>
            <person name="Zhirakovskaya E."/>
        </authorList>
    </citation>
    <scope>NUCLEOTIDE SEQUENCE</scope>
</reference>
<feature type="transmembrane region" description="Helical" evidence="1">
    <location>
        <begin position="12"/>
        <end position="31"/>
    </location>
</feature>
<evidence type="ECO:0000313" key="2">
    <source>
        <dbReference type="EMBL" id="VAV90892.1"/>
    </source>
</evidence>
<evidence type="ECO:0000256" key="1">
    <source>
        <dbReference type="SAM" id="Phobius"/>
    </source>
</evidence>
<dbReference type="AlphaFoldDB" id="A0A3B0RG83"/>
<accession>A0A3B0RG83</accession>
<name>A0A3B0RG83_9ZZZZ</name>
<gene>
    <name evidence="2" type="ORF">MNBD_ALPHA04-793</name>
</gene>
<keyword evidence="1" id="KW-0812">Transmembrane</keyword>